<dbReference type="Gene3D" id="2.70.40.10">
    <property type="match status" value="1"/>
</dbReference>
<evidence type="ECO:0000256" key="1">
    <source>
        <dbReference type="ARBA" id="ARBA00006581"/>
    </source>
</evidence>
<keyword evidence="5" id="KW-0460">Magnesium</keyword>
<comment type="similarity">
    <text evidence="1 5">Belongs to the dUTPase family.</text>
</comment>
<dbReference type="InterPro" id="IPR008181">
    <property type="entry name" value="dUTPase"/>
</dbReference>
<keyword evidence="5" id="KW-0479">Metal-binding</keyword>
<keyword evidence="8" id="KW-1185">Reference proteome</keyword>
<keyword evidence="2 5" id="KW-0378">Hydrolase</keyword>
<dbReference type="PANTHER" id="PTHR11241:SF0">
    <property type="entry name" value="DEOXYURIDINE 5'-TRIPHOSPHATE NUCLEOTIDOHYDROLASE"/>
    <property type="match status" value="1"/>
</dbReference>
<dbReference type="HAMAP" id="MF_00116">
    <property type="entry name" value="dUTPase_bact"/>
    <property type="match status" value="1"/>
</dbReference>
<evidence type="ECO:0000256" key="3">
    <source>
        <dbReference type="ARBA" id="ARBA00023080"/>
    </source>
</evidence>
<dbReference type="PANTHER" id="PTHR11241">
    <property type="entry name" value="DEOXYURIDINE 5'-TRIPHOSPHATE NUCLEOTIDOHYDROLASE"/>
    <property type="match status" value="1"/>
</dbReference>
<evidence type="ECO:0000313" key="8">
    <source>
        <dbReference type="Proteomes" id="UP001597387"/>
    </source>
</evidence>
<evidence type="ECO:0000256" key="4">
    <source>
        <dbReference type="ARBA" id="ARBA00047686"/>
    </source>
</evidence>
<dbReference type="EMBL" id="JBHUHZ010000001">
    <property type="protein sequence ID" value="MFD2161806.1"/>
    <property type="molecule type" value="Genomic_DNA"/>
</dbReference>
<dbReference type="CDD" id="cd07557">
    <property type="entry name" value="trimeric_dUTPase"/>
    <property type="match status" value="1"/>
</dbReference>
<organism evidence="7 8">
    <name type="scientific">Paradesertivirga mongoliensis</name>
    <dbReference type="NCBI Taxonomy" id="2100740"/>
    <lineage>
        <taxon>Bacteria</taxon>
        <taxon>Pseudomonadati</taxon>
        <taxon>Bacteroidota</taxon>
        <taxon>Sphingobacteriia</taxon>
        <taxon>Sphingobacteriales</taxon>
        <taxon>Sphingobacteriaceae</taxon>
        <taxon>Paradesertivirga</taxon>
    </lineage>
</organism>
<proteinExistence type="inferred from homology"/>
<comment type="cofactor">
    <cofactor evidence="5">
        <name>Mg(2+)</name>
        <dbReference type="ChEBI" id="CHEBI:18420"/>
    </cofactor>
</comment>
<comment type="pathway">
    <text evidence="5">Pyrimidine metabolism; dUMP biosynthesis; dUMP from dCTP (dUTP route): step 2/2.</text>
</comment>
<dbReference type="InterPro" id="IPR029054">
    <property type="entry name" value="dUTPase-like"/>
</dbReference>
<dbReference type="Pfam" id="PF00692">
    <property type="entry name" value="dUTPase"/>
    <property type="match status" value="1"/>
</dbReference>
<protein>
    <recommendedName>
        <fullName evidence="5">Deoxyuridine 5'-triphosphate nucleotidohydrolase</fullName>
        <shortName evidence="5">dUTPase</shortName>
        <ecNumber evidence="5">3.6.1.23</ecNumber>
    </recommendedName>
    <alternativeName>
        <fullName evidence="5">dUTP pyrophosphatase</fullName>
    </alternativeName>
</protein>
<feature type="domain" description="dUTPase-like" evidence="6">
    <location>
        <begin position="14"/>
        <end position="144"/>
    </location>
</feature>
<comment type="catalytic activity">
    <reaction evidence="4 5">
        <text>dUTP + H2O = dUMP + diphosphate + H(+)</text>
        <dbReference type="Rhea" id="RHEA:10248"/>
        <dbReference type="ChEBI" id="CHEBI:15377"/>
        <dbReference type="ChEBI" id="CHEBI:15378"/>
        <dbReference type="ChEBI" id="CHEBI:33019"/>
        <dbReference type="ChEBI" id="CHEBI:61555"/>
        <dbReference type="ChEBI" id="CHEBI:246422"/>
        <dbReference type="EC" id="3.6.1.23"/>
    </reaction>
</comment>
<keyword evidence="3 5" id="KW-0546">Nucleotide metabolism</keyword>
<feature type="binding site" evidence="5">
    <location>
        <begin position="82"/>
        <end position="84"/>
    </location>
    <ligand>
        <name>substrate</name>
    </ligand>
</feature>
<evidence type="ECO:0000256" key="5">
    <source>
        <dbReference type="HAMAP-Rule" id="MF_00116"/>
    </source>
</evidence>
<feature type="binding site" evidence="5">
    <location>
        <position position="78"/>
    </location>
    <ligand>
        <name>substrate</name>
    </ligand>
</feature>
<dbReference type="Proteomes" id="UP001597387">
    <property type="component" value="Unassembled WGS sequence"/>
</dbReference>
<evidence type="ECO:0000259" key="6">
    <source>
        <dbReference type="Pfam" id="PF00692"/>
    </source>
</evidence>
<dbReference type="InterPro" id="IPR033704">
    <property type="entry name" value="dUTPase_trimeric"/>
</dbReference>
<comment type="function">
    <text evidence="5">This enzyme is involved in nucleotide metabolism: it produces dUMP, the immediate precursor of thymidine nucleotides and it decreases the intracellular concentration of dUTP so that uracil cannot be incorporated into DNA.</text>
</comment>
<sequence length="145" mass="15885">MSNSVKVINRSNNPLPVYETELSAGMDLRAFIPENVSIKPLQRILIPTGLFIELEKGYEAQIRPRSGLALKHGITVLNSPGTIDADYRGEVKILLINLSDAEFLVSNGDRIAQMIVSKHEQITWEDAKILTETARGAGGYGHTGV</sequence>
<dbReference type="NCBIfam" id="NF001862">
    <property type="entry name" value="PRK00601.1"/>
    <property type="match status" value="1"/>
</dbReference>
<evidence type="ECO:0000313" key="7">
    <source>
        <dbReference type="EMBL" id="MFD2161806.1"/>
    </source>
</evidence>
<feature type="binding site" evidence="5">
    <location>
        <begin position="65"/>
        <end position="67"/>
    </location>
    <ligand>
        <name>substrate</name>
    </ligand>
</feature>
<name>A0ABW4ZJR3_9SPHI</name>
<gene>
    <name evidence="5 7" type="primary">dut</name>
    <name evidence="7" type="ORF">ACFSJU_05335</name>
</gene>
<reference evidence="8" key="1">
    <citation type="journal article" date="2019" name="Int. J. Syst. Evol. Microbiol.">
        <title>The Global Catalogue of Microorganisms (GCM) 10K type strain sequencing project: providing services to taxonomists for standard genome sequencing and annotation.</title>
        <authorList>
            <consortium name="The Broad Institute Genomics Platform"/>
            <consortium name="The Broad Institute Genome Sequencing Center for Infectious Disease"/>
            <person name="Wu L."/>
            <person name="Ma J."/>
        </authorList>
    </citation>
    <scope>NUCLEOTIDE SEQUENCE [LARGE SCALE GENOMIC DNA]</scope>
    <source>
        <strain evidence="8">KCTC 42217</strain>
    </source>
</reference>
<dbReference type="GO" id="GO:0004170">
    <property type="term" value="F:dUTP diphosphatase activity"/>
    <property type="evidence" value="ECO:0007669"/>
    <property type="project" value="UniProtKB-EC"/>
</dbReference>
<dbReference type="RefSeq" id="WP_255898519.1">
    <property type="nucleotide sequence ID" value="NZ_JAFMZO010000001.1"/>
</dbReference>
<comment type="caution">
    <text evidence="5">Lacks conserved residue(s) required for the propagation of feature annotation.</text>
</comment>
<dbReference type="InterPro" id="IPR036157">
    <property type="entry name" value="dUTPase-like_sf"/>
</dbReference>
<dbReference type="SUPFAM" id="SSF51283">
    <property type="entry name" value="dUTPase-like"/>
    <property type="match status" value="1"/>
</dbReference>
<dbReference type="EC" id="3.6.1.23" evidence="5"/>
<comment type="caution">
    <text evidence="7">The sequence shown here is derived from an EMBL/GenBank/DDBJ whole genome shotgun (WGS) entry which is preliminary data.</text>
</comment>
<evidence type="ECO:0000256" key="2">
    <source>
        <dbReference type="ARBA" id="ARBA00022801"/>
    </source>
</evidence>
<dbReference type="NCBIfam" id="TIGR00576">
    <property type="entry name" value="dut"/>
    <property type="match status" value="1"/>
</dbReference>
<accession>A0ABW4ZJR3</accession>